<accession>T1UBB5</accession>
<dbReference type="KEGG" id="hpys:HPSA20_1449"/>
<dbReference type="HOGENOM" id="CLU_3080614_0_0_7"/>
<dbReference type="EMBL" id="CP006691">
    <property type="protein sequence ID" value="AGT74660.1"/>
    <property type="molecule type" value="Genomic_DNA"/>
</dbReference>
<dbReference type="AlphaFoldDB" id="T1UBB5"/>
<evidence type="ECO:0000313" key="1">
    <source>
        <dbReference type="EMBL" id="AGT74660.1"/>
    </source>
</evidence>
<proteinExistence type="predicted"/>
<gene>
    <name evidence="1" type="ORF">HPSA20_1449</name>
</gene>
<organism evidence="1 2">
    <name type="scientific">Helicobacter pylori SouthAfrica20</name>
    <dbReference type="NCBI Taxonomy" id="1352356"/>
    <lineage>
        <taxon>Bacteria</taxon>
        <taxon>Pseudomonadati</taxon>
        <taxon>Campylobacterota</taxon>
        <taxon>Epsilonproteobacteria</taxon>
        <taxon>Campylobacterales</taxon>
        <taxon>Helicobacteraceae</taxon>
        <taxon>Helicobacter</taxon>
    </lineage>
</organism>
<protein>
    <submittedName>
        <fullName evidence="1">Uncharacterized protein</fullName>
    </submittedName>
</protein>
<dbReference type="PATRIC" id="fig|1352356.3.peg.1411"/>
<reference evidence="1 2" key="1">
    <citation type="journal article" date="2013" name="Genome Announc.">
        <title>Genome Sequences of Three hpAfrica2 Strains of Helicobacter pylori.</title>
        <authorList>
            <person name="Duncan S.S."/>
            <person name="Bertoli M.T."/>
            <person name="Kersulyte D."/>
            <person name="Valk P.L."/>
            <person name="Tamma S."/>
            <person name="Segal I."/>
            <person name="McClain M.S."/>
            <person name="Cover T.L."/>
            <person name="Berg D.E."/>
        </authorList>
    </citation>
    <scope>NUCLEOTIDE SEQUENCE [LARGE SCALE GENOMIC DNA]</scope>
    <source>
        <strain evidence="1">SouthAfrica20</strain>
    </source>
</reference>
<dbReference type="Proteomes" id="UP000015920">
    <property type="component" value="Chromosome"/>
</dbReference>
<sequence length="52" mass="6189">MFYKGLCFEKGGIQNIEKILQKDSVLTKALNKLKFPFHRIFYFLCFSLENNL</sequence>
<name>T1UBB5_HELPX</name>
<evidence type="ECO:0000313" key="2">
    <source>
        <dbReference type="Proteomes" id="UP000015920"/>
    </source>
</evidence>